<dbReference type="Gene3D" id="3.40.50.200">
    <property type="entry name" value="Peptidase S8/S53 domain"/>
    <property type="match status" value="1"/>
</dbReference>
<dbReference type="RefSeq" id="WP_301812944.1">
    <property type="nucleotide sequence ID" value="NZ_JAUJZH010000018.1"/>
</dbReference>
<evidence type="ECO:0000256" key="1">
    <source>
        <dbReference type="SAM" id="Coils"/>
    </source>
</evidence>
<keyword evidence="4" id="KW-1185">Reference proteome</keyword>
<gene>
    <name evidence="3" type="ORF">Q2T77_23420</name>
</gene>
<keyword evidence="1" id="KW-0175">Coiled coil</keyword>
<dbReference type="Proteomes" id="UP001169027">
    <property type="component" value="Unassembled WGS sequence"/>
</dbReference>
<protein>
    <recommendedName>
        <fullName evidence="5">Peptidase S8/S53 domain-containing protein</fullName>
    </recommendedName>
</protein>
<evidence type="ECO:0000313" key="3">
    <source>
        <dbReference type="EMBL" id="MDO1535248.1"/>
    </source>
</evidence>
<feature type="region of interest" description="Disordered" evidence="2">
    <location>
        <begin position="521"/>
        <end position="550"/>
    </location>
</feature>
<dbReference type="SUPFAM" id="SSF52743">
    <property type="entry name" value="Subtilisin-like"/>
    <property type="match status" value="1"/>
</dbReference>
<reference evidence="3" key="1">
    <citation type="submission" date="2023-06" db="EMBL/GenBank/DDBJ databases">
        <authorList>
            <person name="Jiang Y."/>
            <person name="Liu Q."/>
        </authorList>
    </citation>
    <scope>NUCLEOTIDE SEQUENCE</scope>
    <source>
        <strain evidence="3">CGMCC 1.12090</strain>
    </source>
</reference>
<accession>A0ABT8S9Y2</accession>
<evidence type="ECO:0000256" key="2">
    <source>
        <dbReference type="SAM" id="MobiDB-lite"/>
    </source>
</evidence>
<feature type="coiled-coil region" evidence="1">
    <location>
        <begin position="102"/>
        <end position="129"/>
    </location>
</feature>
<dbReference type="InterPro" id="IPR036852">
    <property type="entry name" value="Peptidase_S8/S53_dom_sf"/>
</dbReference>
<evidence type="ECO:0000313" key="4">
    <source>
        <dbReference type="Proteomes" id="UP001169027"/>
    </source>
</evidence>
<evidence type="ECO:0008006" key="5">
    <source>
        <dbReference type="Google" id="ProtNLM"/>
    </source>
</evidence>
<organism evidence="3 4">
    <name type="scientific">Variovorax ginsengisoli</name>
    <dbReference type="NCBI Taxonomy" id="363844"/>
    <lineage>
        <taxon>Bacteria</taxon>
        <taxon>Pseudomonadati</taxon>
        <taxon>Pseudomonadota</taxon>
        <taxon>Betaproteobacteria</taxon>
        <taxon>Burkholderiales</taxon>
        <taxon>Comamonadaceae</taxon>
        <taxon>Variovorax</taxon>
    </lineage>
</organism>
<dbReference type="Gene3D" id="2.60.120.1290">
    <property type="match status" value="1"/>
</dbReference>
<name>A0ABT8S9Y2_9BURK</name>
<feature type="compositionally biased region" description="Polar residues" evidence="2">
    <location>
        <begin position="599"/>
        <end position="614"/>
    </location>
</feature>
<feature type="region of interest" description="Disordered" evidence="2">
    <location>
        <begin position="593"/>
        <end position="668"/>
    </location>
</feature>
<sequence>MSAPEVQQLLLDGKADAYLEWGLKTDFRFLGKKKEPIGLLLKWATKDIANCIEDAEKIQEGLDFSDVYKTKSICALAIPASDMVTFLTQTEPRIEAIELSSAIVVRTEAEQLKEEADDLERALAAGREAPSYSNPARPRSEVLLALLDDSCAFANSRFLSSDGPRVWFLWDQNEHSNGVTPTSRSGPTKLSDFRYGGQWCRQDFATALDAAQGDEDLAYHAAGVSGLRRRATHGTHVMDLLAGGLEKPIVAVQFPSAGIEDSSGRWLSRHVLDGLHYVIQCAHEDTRRIVANISWGPQTGPHDGSALLEEAIDDLVEKDPRLEVVFPAGNSFSSRAHGSARLSDGCKGLEWVVPPDGKSPAFLEIWWPPGIAPEDVELTVEAPDGTGLTVTGRGFVAAPEDRWSITLIKARKNGAMALVAINPTGGAEGSCCGRHGIWRVTVEPLEGVEDLHMYIARADHDMGARRRARSSHLNDACYGLSRFRAASERDSEAPGSIIQRAGTLNGAATGARCTLAAGYLGDDQTRRPAPYSSSGPARGGTKDGPDAAYQTDYSLGVRGIRASGVRSGTTVRLVGTSMAAPQRARELALQVVPARGAAQKQQETVDGSAPSSEPVNPAALADRHRIGGGYRPALAGKHGERAGQRPPISSEDGNSERTRSALTKGGMS</sequence>
<dbReference type="EMBL" id="JAUKVY010000018">
    <property type="protein sequence ID" value="MDO1535248.1"/>
    <property type="molecule type" value="Genomic_DNA"/>
</dbReference>
<comment type="caution">
    <text evidence="3">The sequence shown here is derived from an EMBL/GenBank/DDBJ whole genome shotgun (WGS) entry which is preliminary data.</text>
</comment>
<proteinExistence type="predicted"/>